<dbReference type="Proteomes" id="UP000323506">
    <property type="component" value="Chromosome A07"/>
</dbReference>
<proteinExistence type="predicted"/>
<name>A0A5D2FUV6_GOSDA</name>
<organism evidence="1 2">
    <name type="scientific">Gossypium darwinii</name>
    <name type="common">Darwin's cotton</name>
    <name type="synonym">Gossypium barbadense var. darwinii</name>
    <dbReference type="NCBI Taxonomy" id="34276"/>
    <lineage>
        <taxon>Eukaryota</taxon>
        <taxon>Viridiplantae</taxon>
        <taxon>Streptophyta</taxon>
        <taxon>Embryophyta</taxon>
        <taxon>Tracheophyta</taxon>
        <taxon>Spermatophyta</taxon>
        <taxon>Magnoliopsida</taxon>
        <taxon>eudicotyledons</taxon>
        <taxon>Gunneridae</taxon>
        <taxon>Pentapetalae</taxon>
        <taxon>rosids</taxon>
        <taxon>malvids</taxon>
        <taxon>Malvales</taxon>
        <taxon>Malvaceae</taxon>
        <taxon>Malvoideae</taxon>
        <taxon>Gossypium</taxon>
    </lineage>
</organism>
<protein>
    <submittedName>
        <fullName evidence="1">Uncharacterized protein</fullName>
    </submittedName>
</protein>
<evidence type="ECO:0000313" key="2">
    <source>
        <dbReference type="Proteomes" id="UP000323506"/>
    </source>
</evidence>
<reference evidence="1 2" key="1">
    <citation type="submission" date="2019-06" db="EMBL/GenBank/DDBJ databases">
        <title>WGS assembly of Gossypium darwinii.</title>
        <authorList>
            <person name="Chen Z.J."/>
            <person name="Sreedasyam A."/>
            <person name="Ando A."/>
            <person name="Song Q."/>
            <person name="De L."/>
            <person name="Hulse-Kemp A."/>
            <person name="Ding M."/>
            <person name="Ye W."/>
            <person name="Kirkbride R."/>
            <person name="Jenkins J."/>
            <person name="Plott C."/>
            <person name="Lovell J."/>
            <person name="Lin Y.-M."/>
            <person name="Vaughn R."/>
            <person name="Liu B."/>
            <person name="Li W."/>
            <person name="Simpson S."/>
            <person name="Scheffler B."/>
            <person name="Saski C."/>
            <person name="Grover C."/>
            <person name="Hu G."/>
            <person name="Conover J."/>
            <person name="Carlson J."/>
            <person name="Shu S."/>
            <person name="Boston L."/>
            <person name="Williams M."/>
            <person name="Peterson D."/>
            <person name="Mcgee K."/>
            <person name="Jones D."/>
            <person name="Wendel J."/>
            <person name="Stelly D."/>
            <person name="Grimwood J."/>
            <person name="Schmutz J."/>
        </authorList>
    </citation>
    <scope>NUCLEOTIDE SEQUENCE [LARGE SCALE GENOMIC DNA]</scope>
    <source>
        <strain evidence="1">1808015.09</strain>
    </source>
</reference>
<dbReference type="EMBL" id="CM017694">
    <property type="protein sequence ID" value="TYH09581.1"/>
    <property type="molecule type" value="Genomic_DNA"/>
</dbReference>
<keyword evidence="2" id="KW-1185">Reference proteome</keyword>
<dbReference type="AlphaFoldDB" id="A0A5D2FUV6"/>
<evidence type="ECO:0000313" key="1">
    <source>
        <dbReference type="EMBL" id="TYH09581.1"/>
    </source>
</evidence>
<accession>A0A5D2FUV6</accession>
<sequence>MLNSHSVLSPLNSHSFPCEVKINEEALEPSSSPLVHRVIKKESRNIGMGKFGTSRTKWWWQRRRKIFSACESRSRQPVKHYKKLLSEIFPKSPNTVRNISSLKML</sequence>
<gene>
    <name evidence="1" type="ORF">ES288_A07G107700v1</name>
</gene>